<reference evidence="3" key="1">
    <citation type="submission" date="2021-07" db="EMBL/GenBank/DDBJ databases">
        <title>Complete genome sequencing of a Clostridium isolate.</title>
        <authorList>
            <person name="Ueki A."/>
            <person name="Tonouchi A."/>
        </authorList>
    </citation>
    <scope>NUCLEOTIDE SEQUENCE [LARGE SCALE GENOMIC DNA]</scope>
    <source>
        <strain evidence="3">C5S11</strain>
    </source>
</reference>
<dbReference type="InterPro" id="IPR001584">
    <property type="entry name" value="Integrase_cat-core"/>
</dbReference>
<accession>A0ABM7T802</accession>
<dbReference type="Pfam" id="PF13683">
    <property type="entry name" value="rve_3"/>
    <property type="match status" value="1"/>
</dbReference>
<name>A0ABM7T802_9CLOT</name>
<dbReference type="RefSeq" id="WP_224033474.1">
    <property type="nucleotide sequence ID" value="NZ_AP024849.1"/>
</dbReference>
<evidence type="ECO:0000259" key="1">
    <source>
        <dbReference type="Pfam" id="PF13683"/>
    </source>
</evidence>
<dbReference type="InterPro" id="IPR050900">
    <property type="entry name" value="Transposase_IS3/IS150/IS904"/>
</dbReference>
<protein>
    <recommendedName>
        <fullName evidence="1">Integrase catalytic domain-containing protein</fullName>
    </recommendedName>
</protein>
<dbReference type="InterPro" id="IPR012337">
    <property type="entry name" value="RNaseH-like_sf"/>
</dbReference>
<dbReference type="SUPFAM" id="SSF53098">
    <property type="entry name" value="Ribonuclease H-like"/>
    <property type="match status" value="1"/>
</dbReference>
<dbReference type="PANTHER" id="PTHR46889">
    <property type="entry name" value="TRANSPOSASE INSF FOR INSERTION SEQUENCE IS3B-RELATED"/>
    <property type="match status" value="1"/>
</dbReference>
<sequence>MKLSYSPKAYQWDNSFIESFHAIIKREWLNRFKIKNYAHAYMLVFEYIEDFYNTVRIHSHCNYISPDQFEKLYARIEKGSNKLAC</sequence>
<evidence type="ECO:0000313" key="3">
    <source>
        <dbReference type="Proteomes" id="UP000824633"/>
    </source>
</evidence>
<gene>
    <name evidence="2" type="ORF">psyc5s11_31590</name>
</gene>
<proteinExistence type="predicted"/>
<evidence type="ECO:0000313" key="2">
    <source>
        <dbReference type="EMBL" id="BCZ47092.1"/>
    </source>
</evidence>
<dbReference type="Proteomes" id="UP000824633">
    <property type="component" value="Chromosome"/>
</dbReference>
<organism evidence="2 3">
    <name type="scientific">Clostridium gelidum</name>
    <dbReference type="NCBI Taxonomy" id="704125"/>
    <lineage>
        <taxon>Bacteria</taxon>
        <taxon>Bacillati</taxon>
        <taxon>Bacillota</taxon>
        <taxon>Clostridia</taxon>
        <taxon>Eubacteriales</taxon>
        <taxon>Clostridiaceae</taxon>
        <taxon>Clostridium</taxon>
    </lineage>
</organism>
<feature type="domain" description="Integrase catalytic" evidence="1">
    <location>
        <begin position="2"/>
        <end position="66"/>
    </location>
</feature>
<keyword evidence="3" id="KW-1185">Reference proteome</keyword>
<dbReference type="PANTHER" id="PTHR46889:SF4">
    <property type="entry name" value="TRANSPOSASE INSO FOR INSERTION SEQUENCE ELEMENT IS911B-RELATED"/>
    <property type="match status" value="1"/>
</dbReference>
<dbReference type="EMBL" id="AP024849">
    <property type="protein sequence ID" value="BCZ47092.1"/>
    <property type="molecule type" value="Genomic_DNA"/>
</dbReference>